<gene>
    <name evidence="1" type="ORF">CKF54_03985</name>
</gene>
<dbReference type="Pfam" id="PF09563">
    <property type="entry name" value="RE_LlaJI"/>
    <property type="match status" value="2"/>
</dbReference>
<dbReference type="InterPro" id="IPR018579">
    <property type="entry name" value="Restrct_endonuc_II_LlaJI"/>
</dbReference>
<keyword evidence="2" id="KW-1185">Reference proteome</keyword>
<accession>A0A3A1Y5U0</accession>
<dbReference type="RefSeq" id="WP_119525010.1">
    <property type="nucleotide sequence ID" value="NZ_NRHC01000043.1"/>
</dbReference>
<name>A0A3A1Y5U0_9GAMM</name>
<sequence>MVNQNSNLIVLPEDLALQGKQELDNKFKEVMAVLRKVQSNIKLELSQVEQSDGIFNPLNILVQLLSLYHEYGGYYVEEQMLTINGEGEVDWDYTFAHLEPIFIQNKPIYLDTYNRQVIVPEDNYFTRLHAFILTILSQEYSLALEYLDLSPVDLVDHTKILTEEFGEQEYIRHRLRQEISQQFVSHKLEVLKLLLMYIENISQDNENLDVCAYGTNSYHHVWEEVCRQVIGCHRNTSLKDIPYIRKQLEQEAKQSSPQQAQQRVTSELQQSILQEKQQALSSTTSYILNSTLKKEHNLKKQLKELIPKPTWHFALFGKDNAESEKATFIPDIIHIRANAKKDVPFVQVGKYGSLQEHKLDLPAGCIEIYDAKYYNSLEIISESKPLSLNDITKQYLYAHALHGIFEQEAVKVNHFLMPVDIDSLKDLITKYAKQSNGKSSKRDNEESYLDKLDKLCFGFHAGHMLEEHAIKAYYLAKVNFALPVLYSEVNAFADENAERDKSGDRFATDATARSSKAKNELYCYGLEASELYKLYLLG</sequence>
<dbReference type="Proteomes" id="UP000265691">
    <property type="component" value="Unassembled WGS sequence"/>
</dbReference>
<comment type="caution">
    <text evidence="1">The sequence shown here is derived from an EMBL/GenBank/DDBJ whole genome shotgun (WGS) entry which is preliminary data.</text>
</comment>
<evidence type="ECO:0000313" key="2">
    <source>
        <dbReference type="Proteomes" id="UP000265691"/>
    </source>
</evidence>
<dbReference type="OrthoDB" id="9811025at2"/>
<dbReference type="AlphaFoldDB" id="A0A3A1Y5U0"/>
<evidence type="ECO:0000313" key="1">
    <source>
        <dbReference type="EMBL" id="RIY32861.1"/>
    </source>
</evidence>
<organism evidence="1 2">
    <name type="scientific">Psittacicella hinzii</name>
    <dbReference type="NCBI Taxonomy" id="2028575"/>
    <lineage>
        <taxon>Bacteria</taxon>
        <taxon>Pseudomonadati</taxon>
        <taxon>Pseudomonadota</taxon>
        <taxon>Gammaproteobacteria</taxon>
        <taxon>Pasteurellales</taxon>
        <taxon>Psittacicellaceae</taxon>
        <taxon>Psittacicella</taxon>
    </lineage>
</organism>
<protein>
    <submittedName>
        <fullName evidence="1">Uncharacterized protein</fullName>
    </submittedName>
</protein>
<reference evidence="1 2" key="1">
    <citation type="submission" date="2017-08" db="EMBL/GenBank/DDBJ databases">
        <title>Reclassification of Bisgaard taxon 37 and 44.</title>
        <authorList>
            <person name="Christensen H."/>
        </authorList>
    </citation>
    <scope>NUCLEOTIDE SEQUENCE [LARGE SCALE GENOMIC DNA]</scope>
    <source>
        <strain evidence="1 2">B96_3</strain>
    </source>
</reference>
<proteinExistence type="predicted"/>
<dbReference type="EMBL" id="NRHC01000043">
    <property type="protein sequence ID" value="RIY32861.1"/>
    <property type="molecule type" value="Genomic_DNA"/>
</dbReference>